<dbReference type="Proteomes" id="UP001501591">
    <property type="component" value="Unassembled WGS sequence"/>
</dbReference>
<feature type="region of interest" description="Disordered" evidence="1">
    <location>
        <begin position="29"/>
        <end position="62"/>
    </location>
</feature>
<keyword evidence="3" id="KW-1185">Reference proteome</keyword>
<sequence length="88" mass="9786">MHDLTQSFTPGNEFDLPLRLIERRESIESHRRAHAELPPRPERTMTRTGTASSASRAADAASLTTTDLISNLARIRIKDKDVGATTRT</sequence>
<reference evidence="3" key="1">
    <citation type="journal article" date="2019" name="Int. J. Syst. Evol. Microbiol.">
        <title>The Global Catalogue of Microorganisms (GCM) 10K type strain sequencing project: providing services to taxonomists for standard genome sequencing and annotation.</title>
        <authorList>
            <consortium name="The Broad Institute Genomics Platform"/>
            <consortium name="The Broad Institute Genome Sequencing Center for Infectious Disease"/>
            <person name="Wu L."/>
            <person name="Ma J."/>
        </authorList>
    </citation>
    <scope>NUCLEOTIDE SEQUENCE [LARGE SCALE GENOMIC DNA]</scope>
    <source>
        <strain evidence="3">JCM 17024</strain>
    </source>
</reference>
<comment type="caution">
    <text evidence="2">The sequence shown here is derived from an EMBL/GenBank/DDBJ whole genome shotgun (WGS) entry which is preliminary data.</text>
</comment>
<evidence type="ECO:0000256" key="1">
    <source>
        <dbReference type="SAM" id="MobiDB-lite"/>
    </source>
</evidence>
<feature type="compositionally biased region" description="Low complexity" evidence="1">
    <location>
        <begin position="46"/>
        <end position="62"/>
    </location>
</feature>
<gene>
    <name evidence="2" type="ORF">GCM10022383_21660</name>
</gene>
<name>A0ABP7ND96_9MICO</name>
<accession>A0ABP7ND96</accession>
<proteinExistence type="predicted"/>
<protein>
    <submittedName>
        <fullName evidence="2">Uncharacterized protein</fullName>
    </submittedName>
</protein>
<evidence type="ECO:0000313" key="2">
    <source>
        <dbReference type="EMBL" id="GAA3943480.1"/>
    </source>
</evidence>
<evidence type="ECO:0000313" key="3">
    <source>
        <dbReference type="Proteomes" id="UP001501591"/>
    </source>
</evidence>
<organism evidence="2 3">
    <name type="scientific">Microbacterium soli</name>
    <dbReference type="NCBI Taxonomy" id="446075"/>
    <lineage>
        <taxon>Bacteria</taxon>
        <taxon>Bacillati</taxon>
        <taxon>Actinomycetota</taxon>
        <taxon>Actinomycetes</taxon>
        <taxon>Micrococcales</taxon>
        <taxon>Microbacteriaceae</taxon>
        <taxon>Microbacterium</taxon>
    </lineage>
</organism>
<feature type="compositionally biased region" description="Basic and acidic residues" evidence="1">
    <location>
        <begin position="29"/>
        <end position="45"/>
    </location>
</feature>
<dbReference type="EMBL" id="BAABCP010000001">
    <property type="protein sequence ID" value="GAA3943480.1"/>
    <property type="molecule type" value="Genomic_DNA"/>
</dbReference>